<dbReference type="EC" id="2.7.13.3" evidence="2"/>
<feature type="domain" description="HAMP" evidence="13">
    <location>
        <begin position="221"/>
        <end position="273"/>
    </location>
</feature>
<dbReference type="SUPFAM" id="SSF158472">
    <property type="entry name" value="HAMP domain-like"/>
    <property type="match status" value="1"/>
</dbReference>
<dbReference type="Gene3D" id="1.10.287.130">
    <property type="match status" value="1"/>
</dbReference>
<dbReference type="PROSITE" id="PS50113">
    <property type="entry name" value="PAC"/>
    <property type="match status" value="1"/>
</dbReference>
<dbReference type="InterPro" id="IPR036890">
    <property type="entry name" value="HATPase_C_sf"/>
</dbReference>
<keyword evidence="9" id="KW-0812">Transmembrane</keyword>
<dbReference type="RefSeq" id="WP_012215682.1">
    <property type="nucleotide sequence ID" value="NC_010085.1"/>
</dbReference>
<dbReference type="Pfam" id="PF02518">
    <property type="entry name" value="HATPase_c"/>
    <property type="match status" value="1"/>
</dbReference>
<dbReference type="InterPro" id="IPR000014">
    <property type="entry name" value="PAS"/>
</dbReference>
<evidence type="ECO:0000313" key="14">
    <source>
        <dbReference type="EMBL" id="ABX13195.1"/>
    </source>
</evidence>
<dbReference type="SMART" id="SM00387">
    <property type="entry name" value="HATPase_c"/>
    <property type="match status" value="1"/>
</dbReference>
<feature type="transmembrane region" description="Helical" evidence="9">
    <location>
        <begin position="7"/>
        <end position="29"/>
    </location>
</feature>
<dbReference type="PANTHER" id="PTHR43065">
    <property type="entry name" value="SENSOR HISTIDINE KINASE"/>
    <property type="match status" value="1"/>
</dbReference>
<dbReference type="GO" id="GO:0007165">
    <property type="term" value="P:signal transduction"/>
    <property type="evidence" value="ECO:0000318"/>
    <property type="project" value="GO_Central"/>
</dbReference>
<dbReference type="CDD" id="cd00082">
    <property type="entry name" value="HisKA"/>
    <property type="match status" value="1"/>
</dbReference>
<dbReference type="InterPro" id="IPR004358">
    <property type="entry name" value="Sig_transdc_His_kin-like_C"/>
</dbReference>
<dbReference type="CDD" id="cd00130">
    <property type="entry name" value="PAS"/>
    <property type="match status" value="1"/>
</dbReference>
<evidence type="ECO:0000313" key="15">
    <source>
        <dbReference type="Proteomes" id="UP000000792"/>
    </source>
</evidence>
<evidence type="ECO:0000259" key="12">
    <source>
        <dbReference type="PROSITE" id="PS50113"/>
    </source>
</evidence>
<keyword evidence="8" id="KW-0902">Two-component regulatory system</keyword>
<keyword evidence="3" id="KW-0597">Phosphoprotein</keyword>
<dbReference type="HOGENOM" id="CLU_441899_0_0_2"/>
<dbReference type="AlphaFoldDB" id="A9A1L6"/>
<dbReference type="PANTHER" id="PTHR43065:SF10">
    <property type="entry name" value="PEROXIDE STRESS-ACTIVATED HISTIDINE KINASE MAK3"/>
    <property type="match status" value="1"/>
</dbReference>
<dbReference type="InParanoid" id="A9A1L6"/>
<keyword evidence="15" id="KW-1185">Reference proteome</keyword>
<dbReference type="NCBIfam" id="TIGR00229">
    <property type="entry name" value="sensory_box"/>
    <property type="match status" value="1"/>
</dbReference>
<protein>
    <recommendedName>
        <fullName evidence="2">histidine kinase</fullName>
        <ecNumber evidence="2">2.7.13.3</ecNumber>
    </recommendedName>
</protein>
<dbReference type="KEGG" id="nmr:Nmar_1299"/>
<dbReference type="SUPFAM" id="SSF55874">
    <property type="entry name" value="ATPase domain of HSP90 chaperone/DNA topoisomerase II/histidine kinase"/>
    <property type="match status" value="1"/>
</dbReference>
<dbReference type="Gene3D" id="6.10.340.10">
    <property type="match status" value="1"/>
</dbReference>
<dbReference type="InterPro" id="IPR003594">
    <property type="entry name" value="HATPase_dom"/>
</dbReference>
<accession>A9A1L6</accession>
<evidence type="ECO:0000256" key="6">
    <source>
        <dbReference type="ARBA" id="ARBA00022777"/>
    </source>
</evidence>
<dbReference type="Pfam" id="PF00672">
    <property type="entry name" value="HAMP"/>
    <property type="match status" value="1"/>
</dbReference>
<dbReference type="Pfam" id="PF13426">
    <property type="entry name" value="PAS_9"/>
    <property type="match status" value="1"/>
</dbReference>
<dbReference type="SMART" id="SM00086">
    <property type="entry name" value="PAC"/>
    <property type="match status" value="1"/>
</dbReference>
<dbReference type="PRINTS" id="PR00344">
    <property type="entry name" value="BCTRLSENSOR"/>
</dbReference>
<dbReference type="Proteomes" id="UP000000792">
    <property type="component" value="Chromosome"/>
</dbReference>
<name>A9A1L6_NITMS</name>
<dbReference type="InterPro" id="IPR003660">
    <property type="entry name" value="HAMP_dom"/>
</dbReference>
<keyword evidence="9" id="KW-0472">Membrane</keyword>
<dbReference type="STRING" id="436308.Nmar_1299"/>
<dbReference type="PhylomeDB" id="A9A1L6"/>
<dbReference type="Gene3D" id="3.30.450.20">
    <property type="entry name" value="PAS domain"/>
    <property type="match status" value="1"/>
</dbReference>
<dbReference type="eggNOG" id="arCOG02358">
    <property type="taxonomic scope" value="Archaea"/>
</dbReference>
<dbReference type="GeneID" id="5774570"/>
<keyword evidence="4" id="KW-0808">Transferase</keyword>
<evidence type="ECO:0000256" key="8">
    <source>
        <dbReference type="ARBA" id="ARBA00023012"/>
    </source>
</evidence>
<dbReference type="SMART" id="SM00388">
    <property type="entry name" value="HisKA"/>
    <property type="match status" value="1"/>
</dbReference>
<evidence type="ECO:0000259" key="13">
    <source>
        <dbReference type="PROSITE" id="PS50885"/>
    </source>
</evidence>
<feature type="domain" description="PAC" evidence="12">
    <location>
        <begin position="353"/>
        <end position="405"/>
    </location>
</feature>
<sequence length="618" mass="70359">MKIATKLILTYFLISALVIVLGIISLYQFSQLSEPISNEIPLQISELNTKSDLDAHAQLIRYYDEVLTQSARNYAFTLDTKWNQRYFDTVPLLDDVINYSIEYGDEKEKQFFQNVHLANTALIEMETKAILFADEGNPEQAIAILESNEYWTQKTIYEQGLRDYVYSRGLDYDEALISSSLTLEQVTNDTEDILNFGTSIVLVFVICAITVSVFLGFLIPKLITKPIKKLQNATEQIIQGNFDIKTARNSQDDLGQLSRNFQNMIETLKDTTNVKEQLTIQQNLRKALEESSIVSIIDKNGKITYVNDKFCQVSKYTKNELIGKRQDILRSRKIHPPGFYKDLWTTISSGKIWHGEICNTAKDGTLFWNDTTVIPFLDKNGQILEYVSIRNNITEQKNLTDRLVRAERFSAIGELSARISHDIRNPLAIIKSEFELLKLQKQIDENDFRRIDTSINRITHQLDDVLEYLRDTPLVYSKFNLTELVTEVIDTLQIPSNVKITIKDDEIFMIGDKDKINIILVNLIFNSIQALEDGGDIDIILSKTNSEIVIQIRDSGIGITIKPIEAIFDPLTTSKQKGTGLGLASVKNLVEQHGGMISVKNNPTTFTIKIPQKEDKSE</sequence>
<dbReference type="PROSITE" id="PS50885">
    <property type="entry name" value="HAMP"/>
    <property type="match status" value="1"/>
</dbReference>
<evidence type="ECO:0000256" key="5">
    <source>
        <dbReference type="ARBA" id="ARBA00022741"/>
    </source>
</evidence>
<dbReference type="EnsemblBacteria" id="ABX13195">
    <property type="protein sequence ID" value="ABX13195"/>
    <property type="gene ID" value="Nmar_1299"/>
</dbReference>
<dbReference type="PROSITE" id="PS50109">
    <property type="entry name" value="HIS_KIN"/>
    <property type="match status" value="1"/>
</dbReference>
<reference evidence="14 15" key="1">
    <citation type="journal article" date="2010" name="Proc. Natl. Acad. Sci. U.S.A.">
        <title>Nitrosopumilus maritimus genome reveals unique mechanisms for nitrification and autotrophy in globally distributed marine crenarchaea.</title>
        <authorList>
            <person name="Walker C.B."/>
            <person name="de la Torre J.R."/>
            <person name="Klotz M.G."/>
            <person name="Urakawa H."/>
            <person name="Pinel N."/>
            <person name="Arp D.J."/>
            <person name="Brochier-Armanet C."/>
            <person name="Chain P.S."/>
            <person name="Chan P.P."/>
            <person name="Gollabgir A."/>
            <person name="Hemp J."/>
            <person name="Hugler M."/>
            <person name="Karr E.A."/>
            <person name="Konneke M."/>
            <person name="Shin M."/>
            <person name="Lawton T.J."/>
            <person name="Lowe T."/>
            <person name="Martens-Habbena W."/>
            <person name="Sayavedra-Soto L.A."/>
            <person name="Lang D."/>
            <person name="Sievert S.M."/>
            <person name="Rosenzweig A.C."/>
            <person name="Manning G."/>
            <person name="Stahl D.A."/>
        </authorList>
    </citation>
    <scope>NUCLEOTIDE SEQUENCE [LARGE SCALE GENOMIC DNA]</scope>
    <source>
        <strain evidence="14 15">SCM1</strain>
    </source>
</reference>
<dbReference type="InterPro" id="IPR036097">
    <property type="entry name" value="HisK_dim/P_sf"/>
</dbReference>
<feature type="transmembrane region" description="Helical" evidence="9">
    <location>
        <begin position="196"/>
        <end position="219"/>
    </location>
</feature>
<evidence type="ECO:0000259" key="10">
    <source>
        <dbReference type="PROSITE" id="PS50109"/>
    </source>
</evidence>
<dbReference type="GO" id="GO:0016020">
    <property type="term" value="C:membrane"/>
    <property type="evidence" value="ECO:0007669"/>
    <property type="project" value="InterPro"/>
</dbReference>
<dbReference type="CDD" id="cd00075">
    <property type="entry name" value="HATPase"/>
    <property type="match status" value="1"/>
</dbReference>
<evidence type="ECO:0000256" key="2">
    <source>
        <dbReference type="ARBA" id="ARBA00012438"/>
    </source>
</evidence>
<dbReference type="GO" id="GO:0005737">
    <property type="term" value="C:cytoplasm"/>
    <property type="evidence" value="ECO:0000318"/>
    <property type="project" value="GO_Central"/>
</dbReference>
<evidence type="ECO:0000256" key="9">
    <source>
        <dbReference type="SAM" id="Phobius"/>
    </source>
</evidence>
<evidence type="ECO:0000256" key="3">
    <source>
        <dbReference type="ARBA" id="ARBA00022553"/>
    </source>
</evidence>
<dbReference type="SMART" id="SM00304">
    <property type="entry name" value="HAMP"/>
    <property type="match status" value="1"/>
</dbReference>
<dbReference type="InterPro" id="IPR000700">
    <property type="entry name" value="PAS-assoc_C"/>
</dbReference>
<dbReference type="eggNOG" id="arCOG02344">
    <property type="taxonomic scope" value="Archaea"/>
</dbReference>
<dbReference type="PROSITE" id="PS50112">
    <property type="entry name" value="PAS"/>
    <property type="match status" value="1"/>
</dbReference>
<feature type="domain" description="Histidine kinase" evidence="10">
    <location>
        <begin position="418"/>
        <end position="614"/>
    </location>
</feature>
<dbReference type="Pfam" id="PF00512">
    <property type="entry name" value="HisKA"/>
    <property type="match status" value="1"/>
</dbReference>
<dbReference type="GO" id="GO:0000155">
    <property type="term" value="F:phosphorelay sensor kinase activity"/>
    <property type="evidence" value="ECO:0000318"/>
    <property type="project" value="GO_Central"/>
</dbReference>
<evidence type="ECO:0000256" key="1">
    <source>
        <dbReference type="ARBA" id="ARBA00000085"/>
    </source>
</evidence>
<dbReference type="InterPro" id="IPR003661">
    <property type="entry name" value="HisK_dim/P_dom"/>
</dbReference>
<dbReference type="OrthoDB" id="8127at2157"/>
<keyword evidence="5" id="KW-0547">Nucleotide-binding</keyword>
<proteinExistence type="predicted"/>
<gene>
    <name evidence="14" type="ordered locus">Nmar_1299</name>
</gene>
<dbReference type="InterPro" id="IPR001610">
    <property type="entry name" value="PAC"/>
</dbReference>
<keyword evidence="9" id="KW-1133">Transmembrane helix</keyword>
<evidence type="ECO:0000259" key="11">
    <source>
        <dbReference type="PROSITE" id="PS50112"/>
    </source>
</evidence>
<keyword evidence="7" id="KW-0067">ATP-binding</keyword>
<evidence type="ECO:0000256" key="4">
    <source>
        <dbReference type="ARBA" id="ARBA00022679"/>
    </source>
</evidence>
<dbReference type="InterPro" id="IPR035965">
    <property type="entry name" value="PAS-like_dom_sf"/>
</dbReference>
<dbReference type="EMBL" id="CP000866">
    <property type="protein sequence ID" value="ABX13195.1"/>
    <property type="molecule type" value="Genomic_DNA"/>
</dbReference>
<dbReference type="CDD" id="cd06225">
    <property type="entry name" value="HAMP"/>
    <property type="match status" value="1"/>
</dbReference>
<dbReference type="SUPFAM" id="SSF47384">
    <property type="entry name" value="Homodimeric domain of signal transducing histidine kinase"/>
    <property type="match status" value="1"/>
</dbReference>
<dbReference type="Gene3D" id="3.30.565.10">
    <property type="entry name" value="Histidine kinase-like ATPase, C-terminal domain"/>
    <property type="match status" value="1"/>
</dbReference>
<comment type="catalytic activity">
    <reaction evidence="1">
        <text>ATP + protein L-histidine = ADP + protein N-phospho-L-histidine.</text>
        <dbReference type="EC" id="2.7.13.3"/>
    </reaction>
</comment>
<dbReference type="SUPFAM" id="SSF55785">
    <property type="entry name" value="PYP-like sensor domain (PAS domain)"/>
    <property type="match status" value="1"/>
</dbReference>
<evidence type="ECO:0000256" key="7">
    <source>
        <dbReference type="ARBA" id="ARBA00022840"/>
    </source>
</evidence>
<dbReference type="GO" id="GO:0005524">
    <property type="term" value="F:ATP binding"/>
    <property type="evidence" value="ECO:0007669"/>
    <property type="project" value="UniProtKB-KW"/>
</dbReference>
<feature type="domain" description="PAS" evidence="11">
    <location>
        <begin position="280"/>
        <end position="324"/>
    </location>
</feature>
<organism evidence="14 15">
    <name type="scientific">Nitrosopumilus maritimus (strain SCM1)</name>
    <dbReference type="NCBI Taxonomy" id="436308"/>
    <lineage>
        <taxon>Archaea</taxon>
        <taxon>Nitrososphaerota</taxon>
        <taxon>Nitrososphaeria</taxon>
        <taxon>Nitrosopumilales</taxon>
        <taxon>Nitrosopumilaceae</taxon>
        <taxon>Nitrosopumilus</taxon>
    </lineage>
</organism>
<dbReference type="InterPro" id="IPR005467">
    <property type="entry name" value="His_kinase_dom"/>
</dbReference>
<keyword evidence="6 14" id="KW-0418">Kinase</keyword>